<accession>A0A830GME6</accession>
<evidence type="ECO:0008006" key="4">
    <source>
        <dbReference type="Google" id="ProtNLM"/>
    </source>
</evidence>
<feature type="transmembrane region" description="Helical" evidence="1">
    <location>
        <begin position="15"/>
        <end position="38"/>
    </location>
</feature>
<evidence type="ECO:0000256" key="1">
    <source>
        <dbReference type="SAM" id="Phobius"/>
    </source>
</evidence>
<dbReference type="AlphaFoldDB" id="A0A830GME6"/>
<feature type="transmembrane region" description="Helical" evidence="1">
    <location>
        <begin position="71"/>
        <end position="90"/>
    </location>
</feature>
<protein>
    <recommendedName>
        <fullName evidence="4">DUF4013 domain-containing protein</fullName>
    </recommendedName>
</protein>
<gene>
    <name evidence="2" type="ORF">GCM10009030_23210</name>
</gene>
<comment type="caution">
    <text evidence="2">The sequence shown here is derived from an EMBL/GenBank/DDBJ whole genome shotgun (WGS) entry which is preliminary data.</text>
</comment>
<organism evidence="2 3">
    <name type="scientific">Haloarcula pellucida</name>
    <dbReference type="NCBI Taxonomy" id="1427151"/>
    <lineage>
        <taxon>Archaea</taxon>
        <taxon>Methanobacteriati</taxon>
        <taxon>Methanobacteriota</taxon>
        <taxon>Stenosarchaea group</taxon>
        <taxon>Halobacteria</taxon>
        <taxon>Halobacteriales</taxon>
        <taxon>Haloarculaceae</taxon>
        <taxon>Haloarcula</taxon>
    </lineage>
</organism>
<keyword evidence="1" id="KW-0472">Membrane</keyword>
<evidence type="ECO:0000313" key="3">
    <source>
        <dbReference type="Proteomes" id="UP000605784"/>
    </source>
</evidence>
<sequence>MSYKDALTIGWSSPLVILGSIPVVTLGASILALSEMWIEIISSESKGRPVSERERFETFVSEWRNNILAGLPYSALLIVLVGGGYLYLVVGATSGNILALLWALLSLYLIVIALIWLFRAASIRMRSVPEDRSGFRYTMESAAYSLAEEPAFTVLYFVWGGFVISLSQIFPPAFVLLGPGILAVTETVAFEELFGDGAERIRFGYVRR</sequence>
<dbReference type="Proteomes" id="UP000605784">
    <property type="component" value="Unassembled WGS sequence"/>
</dbReference>
<reference evidence="2" key="1">
    <citation type="journal article" date="2014" name="Int. J. Syst. Evol. Microbiol.">
        <title>Complete genome sequence of Corynebacterium casei LMG S-19264T (=DSM 44701T), isolated from a smear-ripened cheese.</title>
        <authorList>
            <consortium name="US DOE Joint Genome Institute (JGI-PGF)"/>
            <person name="Walter F."/>
            <person name="Albersmeier A."/>
            <person name="Kalinowski J."/>
            <person name="Ruckert C."/>
        </authorList>
    </citation>
    <scope>NUCLEOTIDE SEQUENCE</scope>
    <source>
        <strain evidence="2">JCM 17820</strain>
    </source>
</reference>
<keyword evidence="3" id="KW-1185">Reference proteome</keyword>
<evidence type="ECO:0000313" key="2">
    <source>
        <dbReference type="EMBL" id="GGN95726.1"/>
    </source>
</evidence>
<feature type="transmembrane region" description="Helical" evidence="1">
    <location>
        <begin position="96"/>
        <end position="118"/>
    </location>
</feature>
<keyword evidence="1" id="KW-1133">Transmembrane helix</keyword>
<reference evidence="2" key="2">
    <citation type="submission" date="2020-09" db="EMBL/GenBank/DDBJ databases">
        <authorList>
            <person name="Sun Q."/>
            <person name="Ohkuma M."/>
        </authorList>
    </citation>
    <scope>NUCLEOTIDE SEQUENCE</scope>
    <source>
        <strain evidence="2">JCM 17820</strain>
    </source>
</reference>
<dbReference type="RefSeq" id="WP_188997708.1">
    <property type="nucleotide sequence ID" value="NZ_BMOU01000003.1"/>
</dbReference>
<proteinExistence type="predicted"/>
<dbReference type="EMBL" id="BMOU01000003">
    <property type="protein sequence ID" value="GGN95726.1"/>
    <property type="molecule type" value="Genomic_DNA"/>
</dbReference>
<name>A0A830GME6_9EURY</name>
<keyword evidence="1" id="KW-0812">Transmembrane</keyword>